<gene>
    <name evidence="5" type="ORF">GCM10022268_27320</name>
</gene>
<dbReference type="PROSITE" id="PS00061">
    <property type="entry name" value="ADH_SHORT"/>
    <property type="match status" value="1"/>
</dbReference>
<evidence type="ECO:0000256" key="1">
    <source>
        <dbReference type="ARBA" id="ARBA00006484"/>
    </source>
</evidence>
<keyword evidence="6" id="KW-1185">Reference proteome</keyword>
<evidence type="ECO:0000259" key="4">
    <source>
        <dbReference type="SMART" id="SM00822"/>
    </source>
</evidence>
<dbReference type="CDD" id="cd05374">
    <property type="entry name" value="17beta-HSD-like_SDR_c"/>
    <property type="match status" value="1"/>
</dbReference>
<keyword evidence="2" id="KW-0560">Oxidoreductase</keyword>
<comment type="similarity">
    <text evidence="1 3">Belongs to the short-chain dehydrogenases/reductases (SDR) family.</text>
</comment>
<evidence type="ECO:0000256" key="3">
    <source>
        <dbReference type="RuleBase" id="RU000363"/>
    </source>
</evidence>
<dbReference type="PRINTS" id="PR00081">
    <property type="entry name" value="GDHRDH"/>
</dbReference>
<dbReference type="SUPFAM" id="SSF51735">
    <property type="entry name" value="NAD(P)-binding Rossmann-fold domains"/>
    <property type="match status" value="1"/>
</dbReference>
<dbReference type="Proteomes" id="UP001500523">
    <property type="component" value="Unassembled WGS sequence"/>
</dbReference>
<evidence type="ECO:0000313" key="6">
    <source>
        <dbReference type="Proteomes" id="UP001500523"/>
    </source>
</evidence>
<dbReference type="PANTHER" id="PTHR43976:SF16">
    <property type="entry name" value="SHORT-CHAIN DEHYDROGENASE_REDUCTASE FAMILY PROTEIN"/>
    <property type="match status" value="1"/>
</dbReference>
<dbReference type="PRINTS" id="PR00080">
    <property type="entry name" value="SDRFAMILY"/>
</dbReference>
<protein>
    <submittedName>
        <fullName evidence="5">Oxidoreductase</fullName>
    </submittedName>
</protein>
<sequence>MTFPADPVWFITGCSTGFGRALAERVLARGWRVVATARDAARVADLADGADDRVLALALDVTDPAQVAAAVTAAEARFRRIDVLVNNAGYGYQASIEEGEDDEIRAQFEANVFGLFALTRAVLPGMRTRGSGHVINITSVAGLVGFPGSGYYAASKHAVEGFTDALAAEGAPIGIRATCVEPGPFRTDWAGRSLRQTPVRIDAYADTAGARLDSTRGYSGTQPGDPVRAAAAMIALAEEETPPRHMVLGAFGMDAVTDRLRARLAEIESRRAASVATDFPADEA</sequence>
<accession>A0ABP7ECX4</accession>
<feature type="domain" description="Ketoreductase" evidence="4">
    <location>
        <begin position="7"/>
        <end position="192"/>
    </location>
</feature>
<dbReference type="SMART" id="SM00822">
    <property type="entry name" value="PKS_KR"/>
    <property type="match status" value="1"/>
</dbReference>
<dbReference type="EMBL" id="BAABBF010000006">
    <property type="protein sequence ID" value="GAA3717439.1"/>
    <property type="molecule type" value="Genomic_DNA"/>
</dbReference>
<dbReference type="InterPro" id="IPR057326">
    <property type="entry name" value="KR_dom"/>
</dbReference>
<reference evidence="6" key="1">
    <citation type="journal article" date="2019" name="Int. J. Syst. Evol. Microbiol.">
        <title>The Global Catalogue of Microorganisms (GCM) 10K type strain sequencing project: providing services to taxonomists for standard genome sequencing and annotation.</title>
        <authorList>
            <consortium name="The Broad Institute Genomics Platform"/>
            <consortium name="The Broad Institute Genome Sequencing Center for Infectious Disease"/>
            <person name="Wu L."/>
            <person name="Ma J."/>
        </authorList>
    </citation>
    <scope>NUCLEOTIDE SEQUENCE [LARGE SCALE GENOMIC DNA]</scope>
    <source>
        <strain evidence="6">JCM 17498</strain>
    </source>
</reference>
<comment type="caution">
    <text evidence="5">The sequence shown here is derived from an EMBL/GenBank/DDBJ whole genome shotgun (WGS) entry which is preliminary data.</text>
</comment>
<dbReference type="RefSeq" id="WP_344693956.1">
    <property type="nucleotide sequence ID" value="NZ_BAABBF010000006.1"/>
</dbReference>
<proteinExistence type="inferred from homology"/>
<dbReference type="NCBIfam" id="NF004824">
    <property type="entry name" value="PRK06180.1"/>
    <property type="match status" value="1"/>
</dbReference>
<dbReference type="Pfam" id="PF00106">
    <property type="entry name" value="adh_short"/>
    <property type="match status" value="1"/>
</dbReference>
<dbReference type="InterPro" id="IPR002347">
    <property type="entry name" value="SDR_fam"/>
</dbReference>
<dbReference type="InterPro" id="IPR036291">
    <property type="entry name" value="NAD(P)-bd_dom_sf"/>
</dbReference>
<dbReference type="InterPro" id="IPR051911">
    <property type="entry name" value="SDR_oxidoreductase"/>
</dbReference>
<dbReference type="Gene3D" id="3.40.50.720">
    <property type="entry name" value="NAD(P)-binding Rossmann-like Domain"/>
    <property type="match status" value="1"/>
</dbReference>
<organism evidence="5 6">
    <name type="scientific">Sphingomonas cynarae</name>
    <dbReference type="NCBI Taxonomy" id="930197"/>
    <lineage>
        <taxon>Bacteria</taxon>
        <taxon>Pseudomonadati</taxon>
        <taxon>Pseudomonadota</taxon>
        <taxon>Alphaproteobacteria</taxon>
        <taxon>Sphingomonadales</taxon>
        <taxon>Sphingomonadaceae</taxon>
        <taxon>Sphingomonas</taxon>
    </lineage>
</organism>
<dbReference type="InterPro" id="IPR020904">
    <property type="entry name" value="Sc_DH/Rdtase_CS"/>
</dbReference>
<dbReference type="PANTHER" id="PTHR43976">
    <property type="entry name" value="SHORT CHAIN DEHYDROGENASE"/>
    <property type="match status" value="1"/>
</dbReference>
<name>A0ABP7ECX4_9SPHN</name>
<evidence type="ECO:0000313" key="5">
    <source>
        <dbReference type="EMBL" id="GAA3717439.1"/>
    </source>
</evidence>
<evidence type="ECO:0000256" key="2">
    <source>
        <dbReference type="ARBA" id="ARBA00023002"/>
    </source>
</evidence>